<reference evidence="3 4" key="1">
    <citation type="submission" date="2020-05" db="EMBL/GenBank/DDBJ databases">
        <title>Draft genome sequence of Mycobacterium hippocampi DL, isolated from European seabass, Dicentrarchus labrax, reared in fish farms.</title>
        <authorList>
            <person name="Stathopoulou P."/>
            <person name="Asimakis E."/>
            <person name="Tzokas K."/>
            <person name="Batargias C."/>
            <person name="Tsiamis G."/>
        </authorList>
    </citation>
    <scope>NUCLEOTIDE SEQUENCE [LARGE SCALE GENOMIC DNA]</scope>
    <source>
        <strain evidence="3 4">DL</strain>
    </source>
</reference>
<evidence type="ECO:0000256" key="2">
    <source>
        <dbReference type="SAM" id="Phobius"/>
    </source>
</evidence>
<evidence type="ECO:0000256" key="1">
    <source>
        <dbReference type="SAM" id="MobiDB-lite"/>
    </source>
</evidence>
<organism evidence="3 4">
    <name type="scientific">Mycolicibacterium hippocampi</name>
    <dbReference type="NCBI Taxonomy" id="659824"/>
    <lineage>
        <taxon>Bacteria</taxon>
        <taxon>Bacillati</taxon>
        <taxon>Actinomycetota</taxon>
        <taxon>Actinomycetes</taxon>
        <taxon>Mycobacteriales</taxon>
        <taxon>Mycobacteriaceae</taxon>
        <taxon>Mycolicibacterium</taxon>
    </lineage>
</organism>
<sequence length="254" mass="27205">MGEQRPVLAGLMAATGAVGLYRYVVRPWMYRWGAHDDELTAVLPGDELVASGGPRTTRALTIDASPGQVWPWLAQIGEDRGGFYSYSALERLVGAQIHNAATVHPEWQDVRVGDTIWLARRYGGAARQLVAAVEPRSHLVLMSPDDFERMGQGLLASGAWGFYLRDTAGCTRLLVRGSGGAVGNPVFDIPHFVMEQKMMRGVRARAEQTRRDAVAAHGVVAADRAPSAAVGGTAAAAESPDSHATQRCGDTLLS</sequence>
<feature type="transmembrane region" description="Helical" evidence="2">
    <location>
        <begin position="6"/>
        <end position="25"/>
    </location>
</feature>
<feature type="region of interest" description="Disordered" evidence="1">
    <location>
        <begin position="231"/>
        <end position="254"/>
    </location>
</feature>
<proteinExistence type="predicted"/>
<dbReference type="EMBL" id="JABFYL010000050">
    <property type="protein sequence ID" value="NVN53758.1"/>
    <property type="molecule type" value="Genomic_DNA"/>
</dbReference>
<name>A0A850PT97_9MYCO</name>
<protein>
    <submittedName>
        <fullName evidence="3">Uncharacterized protein</fullName>
    </submittedName>
</protein>
<dbReference type="RefSeq" id="WP_256736480.1">
    <property type="nucleotide sequence ID" value="NZ_JABFYL010000050.1"/>
</dbReference>
<gene>
    <name evidence="3" type="ORF">HLY00_2853</name>
</gene>
<dbReference type="SUPFAM" id="SSF55961">
    <property type="entry name" value="Bet v1-like"/>
    <property type="match status" value="1"/>
</dbReference>
<dbReference type="AlphaFoldDB" id="A0A850PT97"/>
<accession>A0A850PT97</accession>
<keyword evidence="4" id="KW-1185">Reference proteome</keyword>
<comment type="caution">
    <text evidence="3">The sequence shown here is derived from an EMBL/GenBank/DDBJ whole genome shotgun (WGS) entry which is preliminary data.</text>
</comment>
<keyword evidence="2" id="KW-1133">Transmembrane helix</keyword>
<dbReference type="Proteomes" id="UP000570517">
    <property type="component" value="Unassembled WGS sequence"/>
</dbReference>
<evidence type="ECO:0000313" key="4">
    <source>
        <dbReference type="Proteomes" id="UP000570517"/>
    </source>
</evidence>
<keyword evidence="2" id="KW-0812">Transmembrane</keyword>
<keyword evidence="2" id="KW-0472">Membrane</keyword>
<evidence type="ECO:0000313" key="3">
    <source>
        <dbReference type="EMBL" id="NVN53758.1"/>
    </source>
</evidence>